<dbReference type="AlphaFoldDB" id="A0A0A9FF20"/>
<dbReference type="EMBL" id="GBRH01191028">
    <property type="protein sequence ID" value="JAE06868.1"/>
    <property type="molecule type" value="Transcribed_RNA"/>
</dbReference>
<organism evidence="1">
    <name type="scientific">Arundo donax</name>
    <name type="common">Giant reed</name>
    <name type="synonym">Donax arundinaceus</name>
    <dbReference type="NCBI Taxonomy" id="35708"/>
    <lineage>
        <taxon>Eukaryota</taxon>
        <taxon>Viridiplantae</taxon>
        <taxon>Streptophyta</taxon>
        <taxon>Embryophyta</taxon>
        <taxon>Tracheophyta</taxon>
        <taxon>Spermatophyta</taxon>
        <taxon>Magnoliopsida</taxon>
        <taxon>Liliopsida</taxon>
        <taxon>Poales</taxon>
        <taxon>Poaceae</taxon>
        <taxon>PACMAD clade</taxon>
        <taxon>Arundinoideae</taxon>
        <taxon>Arundineae</taxon>
        <taxon>Arundo</taxon>
    </lineage>
</organism>
<accession>A0A0A9FF20</accession>
<evidence type="ECO:0000313" key="1">
    <source>
        <dbReference type="EMBL" id="JAE06868.1"/>
    </source>
</evidence>
<protein>
    <submittedName>
        <fullName evidence="1">Uncharacterized protein</fullName>
    </submittedName>
</protein>
<name>A0A0A9FF20_ARUDO</name>
<sequence>MLVQGHELVGQRAQAAIHPQKKNNISTIVQTWIRITEVTHDKCQENKEKLATSK</sequence>
<reference evidence="1" key="2">
    <citation type="journal article" date="2015" name="Data Brief">
        <title>Shoot transcriptome of the giant reed, Arundo donax.</title>
        <authorList>
            <person name="Barrero R.A."/>
            <person name="Guerrero F.D."/>
            <person name="Moolhuijzen P."/>
            <person name="Goolsby J.A."/>
            <person name="Tidwell J."/>
            <person name="Bellgard S.E."/>
            <person name="Bellgard M.I."/>
        </authorList>
    </citation>
    <scope>NUCLEOTIDE SEQUENCE</scope>
    <source>
        <tissue evidence="1">Shoot tissue taken approximately 20 cm above the soil surface</tissue>
    </source>
</reference>
<reference evidence="1" key="1">
    <citation type="submission" date="2014-09" db="EMBL/GenBank/DDBJ databases">
        <authorList>
            <person name="Magalhaes I.L.F."/>
            <person name="Oliveira U."/>
            <person name="Santos F.R."/>
            <person name="Vidigal T.H.D.A."/>
            <person name="Brescovit A.D."/>
            <person name="Santos A.J."/>
        </authorList>
    </citation>
    <scope>NUCLEOTIDE SEQUENCE</scope>
    <source>
        <tissue evidence="1">Shoot tissue taken approximately 20 cm above the soil surface</tissue>
    </source>
</reference>
<proteinExistence type="predicted"/>